<protein>
    <submittedName>
        <fullName evidence="1">Uncharacterized protein</fullName>
    </submittedName>
</protein>
<reference evidence="1" key="1">
    <citation type="submission" date="2012-05" db="EMBL/GenBank/DDBJ databases">
        <authorList>
            <person name="Krishnakumar V."/>
            <person name="Cheung F."/>
            <person name="Xiao Y."/>
            <person name="Chan A."/>
            <person name="Moskal W.A."/>
            <person name="Town C.D."/>
        </authorList>
    </citation>
    <scope>NUCLEOTIDE SEQUENCE</scope>
</reference>
<proteinExistence type="evidence at transcript level"/>
<accession>I3SC73</accession>
<organism evidence="1">
    <name type="scientific">Lotus japonicus</name>
    <name type="common">Lotus corniculatus var. japonicus</name>
    <dbReference type="NCBI Taxonomy" id="34305"/>
    <lineage>
        <taxon>Eukaryota</taxon>
        <taxon>Viridiplantae</taxon>
        <taxon>Streptophyta</taxon>
        <taxon>Embryophyta</taxon>
        <taxon>Tracheophyta</taxon>
        <taxon>Spermatophyta</taxon>
        <taxon>Magnoliopsida</taxon>
        <taxon>eudicotyledons</taxon>
        <taxon>Gunneridae</taxon>
        <taxon>Pentapetalae</taxon>
        <taxon>rosids</taxon>
        <taxon>fabids</taxon>
        <taxon>Fabales</taxon>
        <taxon>Fabaceae</taxon>
        <taxon>Papilionoideae</taxon>
        <taxon>50 kb inversion clade</taxon>
        <taxon>NPAAA clade</taxon>
        <taxon>Hologalegina</taxon>
        <taxon>robinioid clade</taxon>
        <taxon>Loteae</taxon>
        <taxon>Lotus</taxon>
    </lineage>
</organism>
<evidence type="ECO:0000313" key="1">
    <source>
        <dbReference type="EMBL" id="AFK37865.1"/>
    </source>
</evidence>
<dbReference type="AlphaFoldDB" id="I3SC73"/>
<sequence>MFLPTLYNCEMFLSLPSGMNKTLAGKLPAQALLVNLCFSLFFVTPGIVC</sequence>
<name>I3SC73_LOTJA</name>
<dbReference type="EMBL" id="BT138070">
    <property type="protein sequence ID" value="AFK37865.1"/>
    <property type="molecule type" value="mRNA"/>
</dbReference>